<feature type="region of interest" description="Disordered" evidence="1">
    <location>
        <begin position="48"/>
        <end position="91"/>
    </location>
</feature>
<proteinExistence type="predicted"/>
<evidence type="ECO:0000313" key="3">
    <source>
        <dbReference type="Proteomes" id="UP001162480"/>
    </source>
</evidence>
<evidence type="ECO:0000313" key="2">
    <source>
        <dbReference type="EMBL" id="CAI9730846.1"/>
    </source>
</evidence>
<dbReference type="AlphaFoldDB" id="A0AA36BAI1"/>
<protein>
    <submittedName>
        <fullName evidence="2">Uncharacterized protein</fullName>
    </submittedName>
</protein>
<gene>
    <name evidence="2" type="ORF">OCTVUL_1B006007</name>
</gene>
<dbReference type="EMBL" id="OX597825">
    <property type="protein sequence ID" value="CAI9730846.1"/>
    <property type="molecule type" value="Genomic_DNA"/>
</dbReference>
<feature type="compositionally biased region" description="Acidic residues" evidence="1">
    <location>
        <begin position="57"/>
        <end position="66"/>
    </location>
</feature>
<organism evidence="2 3">
    <name type="scientific">Octopus vulgaris</name>
    <name type="common">Common octopus</name>
    <dbReference type="NCBI Taxonomy" id="6645"/>
    <lineage>
        <taxon>Eukaryota</taxon>
        <taxon>Metazoa</taxon>
        <taxon>Spiralia</taxon>
        <taxon>Lophotrochozoa</taxon>
        <taxon>Mollusca</taxon>
        <taxon>Cephalopoda</taxon>
        <taxon>Coleoidea</taxon>
        <taxon>Octopodiformes</taxon>
        <taxon>Octopoda</taxon>
        <taxon>Incirrata</taxon>
        <taxon>Octopodidae</taxon>
        <taxon>Octopus</taxon>
    </lineage>
</organism>
<evidence type="ECO:0000256" key="1">
    <source>
        <dbReference type="SAM" id="MobiDB-lite"/>
    </source>
</evidence>
<accession>A0AA36BAI1</accession>
<sequence length="91" mass="10773">MIKDYGSEESQLLEGEEWEIEGSFRILKDRVKLINRWFVDEAKDVVRKERGKAERKEEEEEEEEEELRNLTVNGVNMGKRRTEGGISKTEQ</sequence>
<name>A0AA36BAI1_OCTVU</name>
<keyword evidence="3" id="KW-1185">Reference proteome</keyword>
<dbReference type="Proteomes" id="UP001162480">
    <property type="component" value="Chromosome 12"/>
</dbReference>
<reference evidence="2" key="1">
    <citation type="submission" date="2023-08" db="EMBL/GenBank/DDBJ databases">
        <authorList>
            <person name="Alioto T."/>
            <person name="Alioto T."/>
            <person name="Gomez Garrido J."/>
        </authorList>
    </citation>
    <scope>NUCLEOTIDE SEQUENCE</scope>
</reference>